<keyword evidence="7 11" id="KW-0479">Metal-binding</keyword>
<evidence type="ECO:0000256" key="7">
    <source>
        <dbReference type="ARBA" id="ARBA00022723"/>
    </source>
</evidence>
<evidence type="ECO:0000256" key="3">
    <source>
        <dbReference type="ARBA" id="ARBA00005893"/>
    </source>
</evidence>
<comment type="cofactor">
    <cofactor evidence="2 11 12">
        <name>Mg(2+)</name>
        <dbReference type="ChEBI" id="CHEBI:18420"/>
    </cofactor>
</comment>
<dbReference type="GO" id="GO:0008781">
    <property type="term" value="F:N-acylneuraminate cytidylyltransferase activity"/>
    <property type="evidence" value="ECO:0007669"/>
    <property type="project" value="TreeGrafter"/>
</dbReference>
<dbReference type="GO" id="GO:0019143">
    <property type="term" value="F:3-deoxy-manno-octulosonate-8-phosphatase activity"/>
    <property type="evidence" value="ECO:0007669"/>
    <property type="project" value="UniProtKB-UniRule"/>
</dbReference>
<dbReference type="STRING" id="1810504.PG2T_12335"/>
<dbReference type="GO" id="GO:0046872">
    <property type="term" value="F:metal ion binding"/>
    <property type="evidence" value="ECO:0007669"/>
    <property type="project" value="UniProtKB-UniRule"/>
</dbReference>
<comment type="catalytic activity">
    <reaction evidence="1 11">
        <text>3-deoxy-alpha-D-manno-2-octulosonate-8-phosphate + H2O = 3-deoxy-alpha-D-manno-oct-2-ulosonate + phosphate</text>
        <dbReference type="Rhea" id="RHEA:11500"/>
        <dbReference type="ChEBI" id="CHEBI:15377"/>
        <dbReference type="ChEBI" id="CHEBI:43474"/>
        <dbReference type="ChEBI" id="CHEBI:85985"/>
        <dbReference type="ChEBI" id="CHEBI:85986"/>
        <dbReference type="EC" id="3.1.3.45"/>
    </reaction>
</comment>
<keyword evidence="14" id="KW-1185">Reference proteome</keyword>
<dbReference type="OrthoDB" id="9805604at2"/>
<protein>
    <recommendedName>
        <fullName evidence="6 11">3-deoxy-D-manno-octulosonate 8-phosphate phosphatase KdsC</fullName>
        <ecNumber evidence="5 11">3.1.3.45</ecNumber>
    </recommendedName>
    <alternativeName>
        <fullName evidence="10 11">KDO 8-P phosphatase</fullName>
    </alternativeName>
</protein>
<comment type="subunit">
    <text evidence="4 11">Homotetramer.</text>
</comment>
<reference evidence="14" key="1">
    <citation type="submission" date="2016-03" db="EMBL/GenBank/DDBJ databases">
        <title>Complete genome sequence of Solimmundus cernigliae, representing a novel lineage of polycyclic aromatic hydrocarbon degraders within the Gammaproteobacteria.</title>
        <authorList>
            <person name="Singleton D.R."/>
            <person name="Dickey A.N."/>
            <person name="Scholl E.H."/>
            <person name="Wright F.A."/>
            <person name="Aitken M.D."/>
        </authorList>
    </citation>
    <scope>NUCLEOTIDE SEQUENCE [LARGE SCALE GENOMIC DNA]</scope>
    <source>
        <strain evidence="14">TR3.2</strain>
    </source>
</reference>
<dbReference type="SFLD" id="SFLDG01138">
    <property type="entry name" value="C1.6.2:_Deoxy-d-mannose-octulo"/>
    <property type="match status" value="1"/>
</dbReference>
<dbReference type="SFLD" id="SFLDG01136">
    <property type="entry name" value="C1.6:_Phosphoserine_Phosphatas"/>
    <property type="match status" value="1"/>
</dbReference>
<dbReference type="Pfam" id="PF08282">
    <property type="entry name" value="Hydrolase_3"/>
    <property type="match status" value="1"/>
</dbReference>
<accession>A0A1B1YW17</accession>
<dbReference type="SUPFAM" id="SSF56784">
    <property type="entry name" value="HAD-like"/>
    <property type="match status" value="1"/>
</dbReference>
<evidence type="ECO:0000256" key="11">
    <source>
        <dbReference type="PIRNR" id="PIRNR006118"/>
    </source>
</evidence>
<dbReference type="Proteomes" id="UP000092952">
    <property type="component" value="Chromosome"/>
</dbReference>
<keyword evidence="9 11" id="KW-0460">Magnesium</keyword>
<gene>
    <name evidence="13" type="ORF">PG2T_12335</name>
</gene>
<feature type="binding site" evidence="12">
    <location>
        <position position="30"/>
    </location>
    <ligand>
        <name>substrate</name>
    </ligand>
</feature>
<feature type="binding site" evidence="12">
    <location>
        <position position="28"/>
    </location>
    <ligand>
        <name>Mg(2+)</name>
        <dbReference type="ChEBI" id="CHEBI:18420"/>
    </ligand>
</feature>
<dbReference type="NCBIfam" id="TIGR01670">
    <property type="entry name" value="KdsC-phosphatas"/>
    <property type="match status" value="1"/>
</dbReference>
<dbReference type="PANTHER" id="PTHR21485:SF3">
    <property type="entry name" value="N-ACYLNEURAMINATE CYTIDYLYLTRANSFERASE"/>
    <property type="match status" value="1"/>
</dbReference>
<evidence type="ECO:0000256" key="9">
    <source>
        <dbReference type="ARBA" id="ARBA00022842"/>
    </source>
</evidence>
<evidence type="ECO:0000256" key="10">
    <source>
        <dbReference type="ARBA" id="ARBA00031051"/>
    </source>
</evidence>
<dbReference type="EMBL" id="CP014671">
    <property type="protein sequence ID" value="ANX04878.1"/>
    <property type="molecule type" value="Genomic_DNA"/>
</dbReference>
<evidence type="ECO:0000256" key="4">
    <source>
        <dbReference type="ARBA" id="ARBA00011881"/>
    </source>
</evidence>
<dbReference type="InterPro" id="IPR010023">
    <property type="entry name" value="KdsC_fam"/>
</dbReference>
<dbReference type="InParanoid" id="A0A1B1YW17"/>
<dbReference type="FunCoup" id="A0A1B1YW17">
    <property type="interactions" value="295"/>
</dbReference>
<evidence type="ECO:0000256" key="12">
    <source>
        <dbReference type="PIRSR" id="PIRSR006118-2"/>
    </source>
</evidence>
<sequence length="180" mass="19685">MTSGDNNHAALDSELRALAARIELVVFDVDGVLTDGRLYLGDDGTEFKAFHVRDGHGFKLLREAGVKVAALSGRRSSAVIRRMDELQVDMYRQGCQHKDRDFLDLLQHLGIDRQATAYLGDDVIDLPAMRLAALPVAVADAHPRVRAMARWITTLGGGRGAARELCDLIVDAREAAPLPE</sequence>
<dbReference type="FunFam" id="3.40.50.1000:FF:000029">
    <property type="entry name" value="3-deoxy-D-manno-octulosonate 8-phosphate phosphatase KdsC"/>
    <property type="match status" value="1"/>
</dbReference>
<dbReference type="PANTHER" id="PTHR21485">
    <property type="entry name" value="HAD SUPERFAMILY MEMBERS CMAS AND KDSC"/>
    <property type="match status" value="1"/>
</dbReference>
<dbReference type="GO" id="GO:0009103">
    <property type="term" value="P:lipopolysaccharide biosynthetic process"/>
    <property type="evidence" value="ECO:0007669"/>
    <property type="project" value="UniProtKB-UniRule"/>
</dbReference>
<comment type="function">
    <text evidence="11">Catalyzes the hydrolysis of 3-deoxy-D-manno-octulosonate 8-phosphate (KDO 8-P) to 3-deoxy-D-manno-octulosonate (KDO) and inorganic phosphate.</text>
</comment>
<evidence type="ECO:0000256" key="5">
    <source>
        <dbReference type="ARBA" id="ARBA00013066"/>
    </source>
</evidence>
<dbReference type="KEGG" id="gbi:PG2T_12335"/>
<dbReference type="InterPro" id="IPR036412">
    <property type="entry name" value="HAD-like_sf"/>
</dbReference>
<keyword evidence="8 11" id="KW-0378">Hydrolase</keyword>
<evidence type="ECO:0000256" key="2">
    <source>
        <dbReference type="ARBA" id="ARBA00001946"/>
    </source>
</evidence>
<evidence type="ECO:0000256" key="1">
    <source>
        <dbReference type="ARBA" id="ARBA00000898"/>
    </source>
</evidence>
<evidence type="ECO:0000313" key="13">
    <source>
        <dbReference type="EMBL" id="ANX04878.1"/>
    </source>
</evidence>
<keyword evidence="11" id="KW-0448">Lipopolysaccharide biosynthesis</keyword>
<dbReference type="AlphaFoldDB" id="A0A1B1YW17"/>
<dbReference type="PIRSF" id="PIRSF006118">
    <property type="entry name" value="KDO8-P_Ptase"/>
    <property type="match status" value="1"/>
</dbReference>
<name>A0A1B1YW17_9GAMM</name>
<dbReference type="RefSeq" id="WP_068805966.1">
    <property type="nucleotide sequence ID" value="NZ_CP014671.1"/>
</dbReference>
<proteinExistence type="inferred from homology"/>
<dbReference type="InterPro" id="IPR023214">
    <property type="entry name" value="HAD_sf"/>
</dbReference>
<evidence type="ECO:0000256" key="8">
    <source>
        <dbReference type="ARBA" id="ARBA00022801"/>
    </source>
</evidence>
<dbReference type="InterPro" id="IPR050793">
    <property type="entry name" value="CMP-NeuNAc_synthase"/>
</dbReference>
<dbReference type="Gene3D" id="3.40.50.1000">
    <property type="entry name" value="HAD superfamily/HAD-like"/>
    <property type="match status" value="1"/>
</dbReference>
<dbReference type="CDD" id="cd01630">
    <property type="entry name" value="HAD_KDO-like"/>
    <property type="match status" value="1"/>
</dbReference>
<evidence type="ECO:0000256" key="6">
    <source>
        <dbReference type="ARBA" id="ARBA00020092"/>
    </source>
</evidence>
<dbReference type="EC" id="3.1.3.45" evidence="5 11"/>
<feature type="binding site" evidence="12">
    <location>
        <position position="121"/>
    </location>
    <ligand>
        <name>Mg(2+)</name>
        <dbReference type="ChEBI" id="CHEBI:18420"/>
    </ligand>
</feature>
<organism evidence="13 14">
    <name type="scientific">Immundisolibacter cernigliae</name>
    <dbReference type="NCBI Taxonomy" id="1810504"/>
    <lineage>
        <taxon>Bacteria</taxon>
        <taxon>Pseudomonadati</taxon>
        <taxon>Pseudomonadota</taxon>
        <taxon>Gammaproteobacteria</taxon>
        <taxon>Immundisolibacterales</taxon>
        <taxon>Immundisolibacteraceae</taxon>
        <taxon>Immundisolibacter</taxon>
    </lineage>
</organism>
<comment type="similarity">
    <text evidence="3 11">Belongs to the KdsC family.</text>
</comment>
<evidence type="ECO:0000313" key="14">
    <source>
        <dbReference type="Proteomes" id="UP000092952"/>
    </source>
</evidence>
<dbReference type="SFLD" id="SFLDS00003">
    <property type="entry name" value="Haloacid_Dehalogenase"/>
    <property type="match status" value="1"/>
</dbReference>